<evidence type="ECO:0000313" key="2">
    <source>
        <dbReference type="EMBL" id="OBG01683.1"/>
    </source>
</evidence>
<proteinExistence type="predicted"/>
<dbReference type="AlphaFoldDB" id="A0A1A2E7X4"/>
<sequence>MTNADGLPPTEGVPEADLAEQLIDTSDEDHGLDPAHLENIHDLEANPADVIDQATSVPLPDEDYDSGQ</sequence>
<dbReference type="Proteomes" id="UP000093985">
    <property type="component" value="Unassembled WGS sequence"/>
</dbReference>
<evidence type="ECO:0000256" key="1">
    <source>
        <dbReference type="SAM" id="MobiDB-lite"/>
    </source>
</evidence>
<gene>
    <name evidence="2" type="ORF">A5771_16230</name>
</gene>
<reference evidence="3" key="1">
    <citation type="submission" date="2016-06" db="EMBL/GenBank/DDBJ databases">
        <authorList>
            <person name="Sutton G."/>
            <person name="Brinkac L."/>
            <person name="Sanka R."/>
            <person name="Adams M."/>
            <person name="Lau E."/>
            <person name="Mehaffy C."/>
            <person name="Tameris M."/>
            <person name="Hatherill M."/>
            <person name="Hanekom W."/>
            <person name="Mahomed H."/>
            <person name="Mcshane H."/>
        </authorList>
    </citation>
    <scope>NUCLEOTIDE SEQUENCE [LARGE SCALE GENOMIC DNA]</scope>
    <source>
        <strain evidence="3">852014-51077_SCH5608930-a</strain>
    </source>
</reference>
<feature type="region of interest" description="Disordered" evidence="1">
    <location>
        <begin position="1"/>
        <end position="68"/>
    </location>
</feature>
<dbReference type="RefSeq" id="WP_064856532.1">
    <property type="nucleotide sequence ID" value="NZ_LZIM01000005.1"/>
</dbReference>
<name>A0A1A2E7X4_MYCSD</name>
<organism evidence="2 3">
    <name type="scientific">Mycolicibacter sinensis (strain JDM601)</name>
    <name type="common">Mycobacterium sinense</name>
    <dbReference type="NCBI Taxonomy" id="875328"/>
    <lineage>
        <taxon>Bacteria</taxon>
        <taxon>Bacillati</taxon>
        <taxon>Actinomycetota</taxon>
        <taxon>Actinomycetes</taxon>
        <taxon>Mycobacteriales</taxon>
        <taxon>Mycobacteriaceae</taxon>
        <taxon>Mycolicibacter</taxon>
    </lineage>
</organism>
<evidence type="ECO:0000313" key="3">
    <source>
        <dbReference type="Proteomes" id="UP000093985"/>
    </source>
</evidence>
<dbReference type="EMBL" id="LZIN01000087">
    <property type="protein sequence ID" value="OBG01683.1"/>
    <property type="molecule type" value="Genomic_DNA"/>
</dbReference>
<accession>A0A1A2E7X4</accession>
<protein>
    <submittedName>
        <fullName evidence="2">Uncharacterized protein</fullName>
    </submittedName>
</protein>
<comment type="caution">
    <text evidence="2">The sequence shown here is derived from an EMBL/GenBank/DDBJ whole genome shotgun (WGS) entry which is preliminary data.</text>
</comment>
<dbReference type="OrthoDB" id="4762992at2"/>
<feature type="compositionally biased region" description="Basic and acidic residues" evidence="1">
    <location>
        <begin position="28"/>
        <end position="44"/>
    </location>
</feature>